<reference evidence="2 3" key="1">
    <citation type="submission" date="2016-08" db="EMBL/GenBank/DDBJ databases">
        <title>A Parts List for Fungal Cellulosomes Revealed by Comparative Genomics.</title>
        <authorList>
            <consortium name="DOE Joint Genome Institute"/>
            <person name="Haitjema C.H."/>
            <person name="Gilmore S.P."/>
            <person name="Henske J.K."/>
            <person name="Solomon K.V."/>
            <person name="De Groot R."/>
            <person name="Kuo A."/>
            <person name="Mondo S.J."/>
            <person name="Salamov A.A."/>
            <person name="Labutti K."/>
            <person name="Zhao Z."/>
            <person name="Chiniquy J."/>
            <person name="Barry K."/>
            <person name="Brewer H.M."/>
            <person name="Purvine S.O."/>
            <person name="Wright A.T."/>
            <person name="Boxma B."/>
            <person name="Van Alen T."/>
            <person name="Hackstein J.H."/>
            <person name="Baker S.E."/>
            <person name="Grigoriev I.V."/>
            <person name="O'Malley M.A."/>
        </authorList>
    </citation>
    <scope>NUCLEOTIDE SEQUENCE [LARGE SCALE GENOMIC DNA]</scope>
    <source>
        <strain evidence="2 3">G1</strain>
    </source>
</reference>
<organism evidence="2 3">
    <name type="scientific">Neocallimastix californiae</name>
    <dbReference type="NCBI Taxonomy" id="1754190"/>
    <lineage>
        <taxon>Eukaryota</taxon>
        <taxon>Fungi</taxon>
        <taxon>Fungi incertae sedis</taxon>
        <taxon>Chytridiomycota</taxon>
        <taxon>Chytridiomycota incertae sedis</taxon>
        <taxon>Neocallimastigomycetes</taxon>
        <taxon>Neocallimastigales</taxon>
        <taxon>Neocallimastigaceae</taxon>
        <taxon>Neocallimastix</taxon>
    </lineage>
</organism>
<comment type="caution">
    <text evidence="2">The sequence shown here is derived from an EMBL/GenBank/DDBJ whole genome shotgun (WGS) entry which is preliminary data.</text>
</comment>
<keyword evidence="3" id="KW-1185">Reference proteome</keyword>
<gene>
    <name evidence="2" type="ORF">LY90DRAFT_668206</name>
</gene>
<keyword evidence="1" id="KW-0812">Transmembrane</keyword>
<protein>
    <submittedName>
        <fullName evidence="2">Uncharacterized protein</fullName>
    </submittedName>
</protein>
<name>A0A1Y2DWW4_9FUNG</name>
<keyword evidence="1" id="KW-1133">Transmembrane helix</keyword>
<evidence type="ECO:0000313" key="2">
    <source>
        <dbReference type="EMBL" id="ORY63737.1"/>
    </source>
</evidence>
<dbReference type="Proteomes" id="UP000193920">
    <property type="component" value="Unassembled WGS sequence"/>
</dbReference>
<keyword evidence="1" id="KW-0472">Membrane</keyword>
<feature type="transmembrane region" description="Helical" evidence="1">
    <location>
        <begin position="27"/>
        <end position="48"/>
    </location>
</feature>
<accession>A0A1Y2DWW4</accession>
<dbReference type="EMBL" id="MCOG01000055">
    <property type="protein sequence ID" value="ORY63737.1"/>
    <property type="molecule type" value="Genomic_DNA"/>
</dbReference>
<evidence type="ECO:0000256" key="1">
    <source>
        <dbReference type="SAM" id="Phobius"/>
    </source>
</evidence>
<proteinExistence type="predicted"/>
<evidence type="ECO:0000313" key="3">
    <source>
        <dbReference type="Proteomes" id="UP000193920"/>
    </source>
</evidence>
<sequence length="408" mass="47725">MKLSTGSSNKIIINNDISYSQYSIHQIIFPIIILSLGLLILSLLYYTYKYFQKKENSQYTFLFIFKLFKKWKENFGKSSYNSSSSLSFREKEIDNLINKSGGSEELEEDSINRVLDSNNSIIKVIHLKKVLLFKKIIPNPQAFINDYLRNQYFNIKYLLISHSINVKYGSFKKGNIYFLLKRKLMMKNDIDRNYNATFDNLLENNINKNFETTFDNLLENDINEDFIDPDLLKESIISSSLSSPTTTKTTTSSTIISDNTPVIPKNNTTKHKKFHFDYYSKKIIFHPNSLYHEQNAKKYNTIEGNFERDLQFSSVTIVLTTGNQKELPYFPRYPWYWDGVELFAGITIQPKPYYHPNYLSLNWKPSKNIINSKRISSTSNNKKSISLTLNNNDNKRNFTLSLTRTNSF</sequence>
<dbReference type="AlphaFoldDB" id="A0A1Y2DWW4"/>